<dbReference type="OrthoDB" id="644473at2"/>
<accession>A0A1M6ISK0</accession>
<keyword evidence="3" id="KW-1185">Reference proteome</keyword>
<reference evidence="3" key="1">
    <citation type="submission" date="2016-11" db="EMBL/GenBank/DDBJ databases">
        <authorList>
            <person name="Varghese N."/>
            <person name="Submissions S."/>
        </authorList>
    </citation>
    <scope>NUCLEOTIDE SEQUENCE [LARGE SCALE GENOMIC DNA]</scope>
    <source>
        <strain evidence="3">DSM 22623</strain>
    </source>
</reference>
<dbReference type="EMBL" id="FQYP01000008">
    <property type="protein sequence ID" value="SHJ37367.1"/>
    <property type="molecule type" value="Genomic_DNA"/>
</dbReference>
<sequence length="265" mass="29717">MKKREDEFYIGYVDGIGQHTKKTVRQFVLFGLLAVILIASIFAFTQNRFKNSTFELATTTKIMGVYHENPYPMLKVKTGENTFKNILLLGFGKFSANPYLKKIRNKSGSISGSMISIEGNLIYYNGKTLLQITNDEKVTLLETGQAHQAPRPSTIAKNMELKGEIVDPKCYFGVMKPGKGKIHRSCAALCISGGIPPVLVTSDDNNISEYYQITDQNGKAIHKDILPFIGKPSLLSGQIVQLEDWYQIRIDVNTIQELDLPSRIY</sequence>
<evidence type="ECO:0000313" key="3">
    <source>
        <dbReference type="Proteomes" id="UP000184432"/>
    </source>
</evidence>
<dbReference type="AlphaFoldDB" id="A0A1M6ISK0"/>
<evidence type="ECO:0000256" key="1">
    <source>
        <dbReference type="SAM" id="Phobius"/>
    </source>
</evidence>
<evidence type="ECO:0000313" key="2">
    <source>
        <dbReference type="EMBL" id="SHJ37367.1"/>
    </source>
</evidence>
<protein>
    <submittedName>
        <fullName evidence="2">Uncharacterized protein</fullName>
    </submittedName>
</protein>
<keyword evidence="1" id="KW-1133">Transmembrane helix</keyword>
<feature type="transmembrane region" description="Helical" evidence="1">
    <location>
        <begin position="27"/>
        <end position="45"/>
    </location>
</feature>
<dbReference type="STRING" id="570521.SAMN04488508_10843"/>
<keyword evidence="1" id="KW-0472">Membrane</keyword>
<gene>
    <name evidence="2" type="ORF">SAMN04488508_10843</name>
</gene>
<name>A0A1M6ISK0_9FLAO</name>
<proteinExistence type="predicted"/>
<dbReference type="Proteomes" id="UP000184432">
    <property type="component" value="Unassembled WGS sequence"/>
</dbReference>
<keyword evidence="1" id="KW-0812">Transmembrane</keyword>
<dbReference type="RefSeq" id="WP_073318836.1">
    <property type="nucleotide sequence ID" value="NZ_FQYP01000008.1"/>
</dbReference>
<organism evidence="2 3">
    <name type="scientific">Aquimarina spongiae</name>
    <dbReference type="NCBI Taxonomy" id="570521"/>
    <lineage>
        <taxon>Bacteria</taxon>
        <taxon>Pseudomonadati</taxon>
        <taxon>Bacteroidota</taxon>
        <taxon>Flavobacteriia</taxon>
        <taxon>Flavobacteriales</taxon>
        <taxon>Flavobacteriaceae</taxon>
        <taxon>Aquimarina</taxon>
    </lineage>
</organism>